<dbReference type="PROSITE" id="PS00237">
    <property type="entry name" value="G_PROTEIN_RECEP_F1_1"/>
    <property type="match status" value="1"/>
</dbReference>
<dbReference type="SUPFAM" id="SSF81321">
    <property type="entry name" value="Family A G protein-coupled receptor-like"/>
    <property type="match status" value="1"/>
</dbReference>
<keyword evidence="6" id="KW-0807">Transducer</keyword>
<evidence type="ECO:0000256" key="2">
    <source>
        <dbReference type="ARBA" id="ARBA00022475"/>
    </source>
</evidence>
<dbReference type="GO" id="GO:0004930">
    <property type="term" value="F:G protein-coupled receptor activity"/>
    <property type="evidence" value="ECO:0007669"/>
    <property type="project" value="UniProtKB-KW"/>
</dbReference>
<keyword evidence="6" id="KW-0675">Receptor</keyword>
<evidence type="ECO:0000256" key="1">
    <source>
        <dbReference type="ARBA" id="ARBA00004651"/>
    </source>
</evidence>
<dbReference type="Gene3D" id="1.20.1070.10">
    <property type="entry name" value="Rhodopsin 7-helix transmembrane proteins"/>
    <property type="match status" value="1"/>
</dbReference>
<evidence type="ECO:0000313" key="8">
    <source>
        <dbReference type="Proteomes" id="UP000749559"/>
    </source>
</evidence>
<name>A0A8J1V170_OWEFU</name>
<keyword evidence="2" id="KW-1003">Cell membrane</keyword>
<dbReference type="Pfam" id="PF00001">
    <property type="entry name" value="7tm_1"/>
    <property type="match status" value="1"/>
</dbReference>
<protein>
    <submittedName>
        <fullName evidence="7">Uncharacterized protein</fullName>
    </submittedName>
</protein>
<comment type="similarity">
    <text evidence="6">Belongs to the G-protein coupled receptor 1 family.</text>
</comment>
<dbReference type="SMART" id="SM01381">
    <property type="entry name" value="7TM_GPCR_Srsx"/>
    <property type="match status" value="1"/>
</dbReference>
<dbReference type="OrthoDB" id="5965749at2759"/>
<keyword evidence="4" id="KW-1133">Transmembrane helix</keyword>
<keyword evidence="5" id="KW-0472">Membrane</keyword>
<comment type="subcellular location">
    <subcellularLocation>
        <location evidence="1">Cell membrane</location>
        <topology evidence="1">Multi-pass membrane protein</topology>
    </subcellularLocation>
</comment>
<gene>
    <name evidence="7" type="ORF">OFUS_LOCUS13270</name>
</gene>
<dbReference type="InterPro" id="IPR017452">
    <property type="entry name" value="GPCR_Rhodpsn_7TM"/>
</dbReference>
<dbReference type="InterPro" id="IPR000276">
    <property type="entry name" value="GPCR_Rhodpsn"/>
</dbReference>
<keyword evidence="6" id="KW-0297">G-protein coupled receptor</keyword>
<proteinExistence type="inferred from homology"/>
<accession>A0A8J1V170</accession>
<reference evidence="7" key="1">
    <citation type="submission" date="2022-03" db="EMBL/GenBank/DDBJ databases">
        <authorList>
            <person name="Martin C."/>
        </authorList>
    </citation>
    <scope>NUCLEOTIDE SEQUENCE</scope>
</reference>
<evidence type="ECO:0000256" key="3">
    <source>
        <dbReference type="ARBA" id="ARBA00022692"/>
    </source>
</evidence>
<evidence type="ECO:0000313" key="7">
    <source>
        <dbReference type="EMBL" id="CAH1787613.1"/>
    </source>
</evidence>
<evidence type="ECO:0000256" key="6">
    <source>
        <dbReference type="RuleBase" id="RU000688"/>
    </source>
</evidence>
<evidence type="ECO:0000256" key="4">
    <source>
        <dbReference type="ARBA" id="ARBA00022989"/>
    </source>
</evidence>
<dbReference type="AlphaFoldDB" id="A0A8J1V170"/>
<evidence type="ECO:0000256" key="5">
    <source>
        <dbReference type="ARBA" id="ARBA00023136"/>
    </source>
</evidence>
<dbReference type="Proteomes" id="UP000749559">
    <property type="component" value="Unassembled WGS sequence"/>
</dbReference>
<organism evidence="7 8">
    <name type="scientific">Owenia fusiformis</name>
    <name type="common">Polychaete worm</name>
    <dbReference type="NCBI Taxonomy" id="6347"/>
    <lineage>
        <taxon>Eukaryota</taxon>
        <taxon>Metazoa</taxon>
        <taxon>Spiralia</taxon>
        <taxon>Lophotrochozoa</taxon>
        <taxon>Annelida</taxon>
        <taxon>Polychaeta</taxon>
        <taxon>Sedentaria</taxon>
        <taxon>Canalipalpata</taxon>
        <taxon>Sabellida</taxon>
        <taxon>Oweniida</taxon>
        <taxon>Oweniidae</taxon>
        <taxon>Owenia</taxon>
    </lineage>
</organism>
<keyword evidence="8" id="KW-1185">Reference proteome</keyword>
<dbReference type="PANTHER" id="PTHR22750">
    <property type="entry name" value="G-PROTEIN COUPLED RECEPTOR"/>
    <property type="match status" value="1"/>
</dbReference>
<dbReference type="GO" id="GO:0005886">
    <property type="term" value="C:plasma membrane"/>
    <property type="evidence" value="ECO:0007669"/>
    <property type="project" value="UniProtKB-SubCell"/>
</dbReference>
<dbReference type="PROSITE" id="PS50262">
    <property type="entry name" value="G_PROTEIN_RECEP_F1_2"/>
    <property type="match status" value="1"/>
</dbReference>
<dbReference type="PRINTS" id="PR00237">
    <property type="entry name" value="GPCRRHODOPSN"/>
</dbReference>
<dbReference type="CDD" id="cd00637">
    <property type="entry name" value="7tm_classA_rhodopsin-like"/>
    <property type="match status" value="1"/>
</dbReference>
<dbReference type="EMBL" id="CAIIXF020000006">
    <property type="protein sequence ID" value="CAH1787613.1"/>
    <property type="molecule type" value="Genomic_DNA"/>
</dbReference>
<sequence length="329" mass="37687">MENSSFAANETFRYTYEDMYEGYTNEAVLIIEILMVLWISIGNSLVIAAYWKYERLQTVANFFVIQLAIADLCVGASLVYMMMLSSFVLPEIGEKSIIICITSQILLVLPTLVSLLFLLVITIDRYMAIFYPLKYPSIMTKRRMQYLVAGLWIGTTLYIAISTMDSILYNTSTSQHNICVGDKGNIDPRIMGYTYLPLFLVIVILVVVLYIRILWTVKKQLDKHNSNDSTNLQKNIQLIKTAVLVIGLFVICWAPFVVLASGYEMNFFSTNQKQNMFILYMVFYHIAVMNSGMNFIVYPVRSKDFRDGFRTVLYCKERSSVNTTGPDCC</sequence>
<comment type="caution">
    <text evidence="7">The sequence shown here is derived from an EMBL/GenBank/DDBJ whole genome shotgun (WGS) entry which is preliminary data.</text>
</comment>
<keyword evidence="3 6" id="KW-0812">Transmembrane</keyword>